<evidence type="ECO:0000259" key="4">
    <source>
        <dbReference type="SMART" id="SM00646"/>
    </source>
</evidence>
<protein>
    <submittedName>
        <fullName evidence="5">N-acetylmuramoyl-L-alanine amidase</fullName>
    </submittedName>
</protein>
<comment type="caution">
    <text evidence="5">The sequence shown here is derived from an EMBL/GenBank/DDBJ whole genome shotgun (WGS) entry which is preliminary data.</text>
</comment>
<dbReference type="InterPro" id="IPR002508">
    <property type="entry name" value="MurNAc-LAA_cat"/>
</dbReference>
<sequence>MSFIDEIAPYAQDIGIENDILPSLIIGQAILESASGKSELAQKGKNLFGIKGSYNGESVTILTKEFVNGEEIKVNAAFCKYPSWRESIEALVNKYVNGVSWNQDLYRAVVGEEDYRKAAHAVKNAGYATDPAYPSKVINIIEKYNLTKYDQVPERMDKMVKIFIDAGHGGTDSGANGNGLRENDVTLQIANRVRDMLQNEYQNVSVKMSRTDDQTLSLKQRTDLANAWGADFFLSIHINSGGGVGYEDFIYDKLSDSSRTAQLRNVIHEEITRLIGMKNRGKKKANFHVLRESKMDAILTENGFIDNAGDAALMKSNAWLDKAARGHVNGLARALGLKKKSGIANPTVPKEEPKMDKNKPSAWAKKDWDEAVANGYFDGTRPQENITRQEMAVVVNRLRNNLLPLIHSEK</sequence>
<keyword evidence="1" id="KW-0378">Hydrolase</keyword>
<feature type="compositionally biased region" description="Basic and acidic residues" evidence="2">
    <location>
        <begin position="349"/>
        <end position="363"/>
    </location>
</feature>
<name>A0ABT9WTF6_9BACI</name>
<evidence type="ECO:0000313" key="6">
    <source>
        <dbReference type="Proteomes" id="UP001223586"/>
    </source>
</evidence>
<dbReference type="InterPro" id="IPR051056">
    <property type="entry name" value="Glycosyl_Hydrolase_73"/>
</dbReference>
<dbReference type="SUPFAM" id="SSF53187">
    <property type="entry name" value="Zn-dependent exopeptidases"/>
    <property type="match status" value="1"/>
</dbReference>
<reference evidence="5 6" key="1">
    <citation type="submission" date="2023-07" db="EMBL/GenBank/DDBJ databases">
        <title>Genomic Encyclopedia of Type Strains, Phase IV (KMG-IV): sequencing the most valuable type-strain genomes for metagenomic binning, comparative biology and taxonomic classification.</title>
        <authorList>
            <person name="Goeker M."/>
        </authorList>
    </citation>
    <scope>NUCLEOTIDE SEQUENCE [LARGE SCALE GENOMIC DNA]</scope>
    <source>
        <strain evidence="5 6">DSM 23837</strain>
    </source>
</reference>
<dbReference type="InterPro" id="IPR002901">
    <property type="entry name" value="MGlyc_endo_b_GlcNAc-like_dom"/>
</dbReference>
<dbReference type="PANTHER" id="PTHR33308">
    <property type="entry name" value="PEPTIDOGLYCAN HYDROLASE FLGJ"/>
    <property type="match status" value="1"/>
</dbReference>
<dbReference type="Gene3D" id="1.10.530.10">
    <property type="match status" value="1"/>
</dbReference>
<dbReference type="Pfam" id="PF01520">
    <property type="entry name" value="Amidase_3"/>
    <property type="match status" value="1"/>
</dbReference>
<feature type="region of interest" description="Disordered" evidence="2">
    <location>
        <begin position="343"/>
        <end position="363"/>
    </location>
</feature>
<evidence type="ECO:0000256" key="1">
    <source>
        <dbReference type="ARBA" id="ARBA00022801"/>
    </source>
</evidence>
<keyword evidence="6" id="KW-1185">Reference proteome</keyword>
<organism evidence="5 6">
    <name type="scientific">Bacillus chungangensis</name>
    <dbReference type="NCBI Taxonomy" id="587633"/>
    <lineage>
        <taxon>Bacteria</taxon>
        <taxon>Bacillati</taxon>
        <taxon>Bacillota</taxon>
        <taxon>Bacilli</taxon>
        <taxon>Bacillales</taxon>
        <taxon>Bacillaceae</taxon>
        <taxon>Bacillus</taxon>
    </lineage>
</organism>
<dbReference type="EMBL" id="JAUSTT010000013">
    <property type="protein sequence ID" value="MDQ0176502.1"/>
    <property type="molecule type" value="Genomic_DNA"/>
</dbReference>
<dbReference type="SMART" id="SM00047">
    <property type="entry name" value="LYZ2"/>
    <property type="match status" value="1"/>
</dbReference>
<proteinExistence type="predicted"/>
<gene>
    <name evidence="5" type="ORF">J2S08_002346</name>
</gene>
<evidence type="ECO:0000313" key="5">
    <source>
        <dbReference type="EMBL" id="MDQ0176502.1"/>
    </source>
</evidence>
<evidence type="ECO:0000256" key="2">
    <source>
        <dbReference type="SAM" id="MobiDB-lite"/>
    </source>
</evidence>
<accession>A0ABT9WTF6</accession>
<dbReference type="CDD" id="cd02696">
    <property type="entry name" value="MurNAc-LAA"/>
    <property type="match status" value="1"/>
</dbReference>
<dbReference type="Proteomes" id="UP001223586">
    <property type="component" value="Unassembled WGS sequence"/>
</dbReference>
<dbReference type="PANTHER" id="PTHR33308:SF10">
    <property type="entry name" value="EXO-GLUCOSAMINIDASE LYTG"/>
    <property type="match status" value="1"/>
</dbReference>
<dbReference type="Pfam" id="PF01832">
    <property type="entry name" value="Glucosaminidase"/>
    <property type="match status" value="1"/>
</dbReference>
<feature type="domain" description="MurNAc-LAA" evidence="4">
    <location>
        <begin position="222"/>
        <end position="332"/>
    </location>
</feature>
<dbReference type="Gene3D" id="3.40.630.40">
    <property type="entry name" value="Zn-dependent exopeptidases"/>
    <property type="match status" value="1"/>
</dbReference>
<evidence type="ECO:0000259" key="3">
    <source>
        <dbReference type="SMART" id="SM00047"/>
    </source>
</evidence>
<dbReference type="SMART" id="SM00646">
    <property type="entry name" value="Ami_3"/>
    <property type="match status" value="1"/>
</dbReference>
<dbReference type="Gene3D" id="4.10.80.30">
    <property type="entry name" value="DNA polymerase, domain 6"/>
    <property type="match status" value="1"/>
</dbReference>
<dbReference type="PRINTS" id="PR01002">
    <property type="entry name" value="FLGFLGJ"/>
</dbReference>
<feature type="domain" description="Mannosyl-glycoprotein endo-beta-N-acetylglucosamidase-like" evidence="3">
    <location>
        <begin position="2"/>
        <end position="150"/>
    </location>
</feature>